<comment type="function">
    <text evidence="7">RNA helicase.</text>
</comment>
<organism evidence="12 13">
    <name type="scientific">Lasius platythorax</name>
    <dbReference type="NCBI Taxonomy" id="488582"/>
    <lineage>
        <taxon>Eukaryota</taxon>
        <taxon>Metazoa</taxon>
        <taxon>Ecdysozoa</taxon>
        <taxon>Arthropoda</taxon>
        <taxon>Hexapoda</taxon>
        <taxon>Insecta</taxon>
        <taxon>Pterygota</taxon>
        <taxon>Neoptera</taxon>
        <taxon>Endopterygota</taxon>
        <taxon>Hymenoptera</taxon>
        <taxon>Apocrita</taxon>
        <taxon>Aculeata</taxon>
        <taxon>Formicoidea</taxon>
        <taxon>Formicidae</taxon>
        <taxon>Formicinae</taxon>
        <taxon>Lasius</taxon>
        <taxon>Lasius</taxon>
    </lineage>
</organism>
<evidence type="ECO:0000256" key="2">
    <source>
        <dbReference type="ARBA" id="ARBA00022801"/>
    </source>
</evidence>
<dbReference type="EC" id="3.6.4.13" evidence="7"/>
<dbReference type="EMBL" id="OZ034832">
    <property type="protein sequence ID" value="CAL1689046.1"/>
    <property type="molecule type" value="Genomic_DNA"/>
</dbReference>
<dbReference type="GO" id="GO:0003723">
    <property type="term" value="F:RNA binding"/>
    <property type="evidence" value="ECO:0007669"/>
    <property type="project" value="UniProtKB-UniRule"/>
</dbReference>
<proteinExistence type="inferred from homology"/>
<dbReference type="Pfam" id="PF00270">
    <property type="entry name" value="DEAD"/>
    <property type="match status" value="1"/>
</dbReference>
<evidence type="ECO:0000256" key="3">
    <source>
        <dbReference type="ARBA" id="ARBA00022806"/>
    </source>
</evidence>
<dbReference type="InterPro" id="IPR014014">
    <property type="entry name" value="RNA_helicase_DEAD_Q_motif"/>
</dbReference>
<keyword evidence="4 7" id="KW-0067">ATP-binding</keyword>
<dbReference type="InterPro" id="IPR001650">
    <property type="entry name" value="Helicase_C-like"/>
</dbReference>
<dbReference type="PROSITE" id="PS51194">
    <property type="entry name" value="HELICASE_CTER"/>
    <property type="match status" value="1"/>
</dbReference>
<comment type="similarity">
    <text evidence="7">Belongs to the DEAD box helicase family.</text>
</comment>
<feature type="domain" description="Helicase C-terminal" evidence="10">
    <location>
        <begin position="473"/>
        <end position="621"/>
    </location>
</feature>
<evidence type="ECO:0000256" key="6">
    <source>
        <dbReference type="PROSITE-ProRule" id="PRU00552"/>
    </source>
</evidence>
<evidence type="ECO:0000313" key="13">
    <source>
        <dbReference type="Proteomes" id="UP001497644"/>
    </source>
</evidence>
<keyword evidence="2 7" id="KW-0378">Hydrolase</keyword>
<dbReference type="PANTHER" id="PTHR24031">
    <property type="entry name" value="RNA HELICASE"/>
    <property type="match status" value="1"/>
</dbReference>
<dbReference type="GO" id="GO:0005524">
    <property type="term" value="F:ATP binding"/>
    <property type="evidence" value="ECO:0007669"/>
    <property type="project" value="UniProtKB-UniRule"/>
</dbReference>
<feature type="domain" description="Helicase ATP-binding" evidence="9">
    <location>
        <begin position="178"/>
        <end position="421"/>
    </location>
</feature>
<dbReference type="InterPro" id="IPR014001">
    <property type="entry name" value="Helicase_ATP-bd"/>
</dbReference>
<evidence type="ECO:0000313" key="12">
    <source>
        <dbReference type="EMBL" id="CAL1689046.1"/>
    </source>
</evidence>
<dbReference type="SUPFAM" id="SSF52540">
    <property type="entry name" value="P-loop containing nucleoside triphosphate hydrolases"/>
    <property type="match status" value="2"/>
</dbReference>
<dbReference type="Gene3D" id="3.40.50.300">
    <property type="entry name" value="P-loop containing nucleotide triphosphate hydrolases"/>
    <property type="match status" value="2"/>
</dbReference>
<dbReference type="InterPro" id="IPR027417">
    <property type="entry name" value="P-loop_NTPase"/>
</dbReference>
<dbReference type="AlphaFoldDB" id="A0AAV2P7Z9"/>
<keyword evidence="1 7" id="KW-0547">Nucleotide-binding</keyword>
<gene>
    <name evidence="12" type="ORF">LPLAT_LOCUS14047</name>
</gene>
<evidence type="ECO:0000256" key="4">
    <source>
        <dbReference type="ARBA" id="ARBA00022840"/>
    </source>
</evidence>
<evidence type="ECO:0000256" key="7">
    <source>
        <dbReference type="RuleBase" id="RU365068"/>
    </source>
</evidence>
<feature type="domain" description="DEAD-box RNA helicase Q" evidence="11">
    <location>
        <begin position="146"/>
        <end position="174"/>
    </location>
</feature>
<sequence length="748" mass="84889">MKTKRMNDSEWKPITLEGTLLSNGIEGLIGIEELTDYSLEHIQNKDLQWQNRKKGKIITTEVKSAKKKKSSAKRKCEDEWKEADIDNDVSSVKKLKVKKAKTKKSDEKMIKSTEIKAINTQIDSDSENDLYCDTNSSKNLAKINVEAWSSMGVPTTVIKALADQNFHSPTAIQAQTLPAAILGHRDILGAAETGSGKTLAFGIPIIKGILDLKKQQLEIPVSKESVKHDSQNRGLNCSEIEANESNSDSENEDISESENCVHVVNDIELDNCQNTPIKPLYALILTPTRELAIQIKNHLTQAAKYTDIKITVVLGGMAAVKQERILNKGPEIVIATPGRLWELIQEGNSHLSQIDSIRYLAIDETDRMMEKGHFQELHDILEKMNANPIKLEKRQTFVFSATLTMVHDLPDYLERKKKRYARSKIYKLTPGQKLQKIIHMLKIKNPKVVDLTKESGMAGNLTECRIACTIDHKDYYLYYFLKKHSGRTLVFCNSIGCVKRLSTLFSILECKPLPLHANMQQRQRLKNLERFQADEKGLLIATDVAARGLDIPNIEHVIHYQVPRTSENYVHRSGRTARAEKEGITVLMMEPSEKQNYSKLCKTLGRTHDLPTFPVVDRLLIAVKERVDVARDIDKLELKCRRQNTQKSWFRKAMEDMDMVLDDDDGNESSTESEEAAALRRQLKIKKNQLRSLLSKPVFPRGFSGKYLDDNLNIDPAQDTEKAIEVMKKVIENNPGKRKENNTVPQKK</sequence>
<dbReference type="PROSITE" id="PS51195">
    <property type="entry name" value="Q_MOTIF"/>
    <property type="match status" value="1"/>
</dbReference>
<keyword evidence="5 7" id="KW-0694">RNA-binding</keyword>
<protein>
    <recommendedName>
        <fullName evidence="7">ATP-dependent RNA helicase</fullName>
        <ecNumber evidence="7">3.6.4.13</ecNumber>
    </recommendedName>
</protein>
<dbReference type="PROSITE" id="PS51192">
    <property type="entry name" value="HELICASE_ATP_BIND_1"/>
    <property type="match status" value="1"/>
</dbReference>
<evidence type="ECO:0000256" key="5">
    <source>
        <dbReference type="ARBA" id="ARBA00022884"/>
    </source>
</evidence>
<accession>A0AAV2P7Z9</accession>
<reference evidence="12" key="1">
    <citation type="submission" date="2024-04" db="EMBL/GenBank/DDBJ databases">
        <authorList>
            <consortium name="Molecular Ecology Group"/>
        </authorList>
    </citation>
    <scope>NUCLEOTIDE SEQUENCE</scope>
</reference>
<dbReference type="Pfam" id="PF00271">
    <property type="entry name" value="Helicase_C"/>
    <property type="match status" value="1"/>
</dbReference>
<dbReference type="InterPro" id="IPR011545">
    <property type="entry name" value="DEAD/DEAH_box_helicase_dom"/>
</dbReference>
<keyword evidence="3 7" id="KW-0347">Helicase</keyword>
<comment type="catalytic activity">
    <reaction evidence="7">
        <text>ATP + H2O = ADP + phosphate + H(+)</text>
        <dbReference type="Rhea" id="RHEA:13065"/>
        <dbReference type="ChEBI" id="CHEBI:15377"/>
        <dbReference type="ChEBI" id="CHEBI:15378"/>
        <dbReference type="ChEBI" id="CHEBI:30616"/>
        <dbReference type="ChEBI" id="CHEBI:43474"/>
        <dbReference type="ChEBI" id="CHEBI:456216"/>
        <dbReference type="EC" id="3.6.4.13"/>
    </reaction>
</comment>
<dbReference type="GO" id="GO:0003724">
    <property type="term" value="F:RNA helicase activity"/>
    <property type="evidence" value="ECO:0007669"/>
    <property type="project" value="UniProtKB-EC"/>
</dbReference>
<dbReference type="SMART" id="SM00487">
    <property type="entry name" value="DEXDc"/>
    <property type="match status" value="1"/>
</dbReference>
<name>A0AAV2P7Z9_9HYME</name>
<keyword evidence="13" id="KW-1185">Reference proteome</keyword>
<evidence type="ECO:0000259" key="10">
    <source>
        <dbReference type="PROSITE" id="PS51194"/>
    </source>
</evidence>
<comment type="domain">
    <text evidence="7">The Q motif is unique to and characteristic of the DEAD box family of RNA helicases and controls ATP binding and hydrolysis.</text>
</comment>
<dbReference type="SMART" id="SM00490">
    <property type="entry name" value="HELICc"/>
    <property type="match status" value="1"/>
</dbReference>
<evidence type="ECO:0000256" key="1">
    <source>
        <dbReference type="ARBA" id="ARBA00022741"/>
    </source>
</evidence>
<dbReference type="GO" id="GO:0016787">
    <property type="term" value="F:hydrolase activity"/>
    <property type="evidence" value="ECO:0007669"/>
    <property type="project" value="UniProtKB-KW"/>
</dbReference>
<feature type="region of interest" description="Disordered" evidence="8">
    <location>
        <begin position="223"/>
        <end position="255"/>
    </location>
</feature>
<dbReference type="CDD" id="cd17946">
    <property type="entry name" value="DEADc_DDX24"/>
    <property type="match status" value="1"/>
</dbReference>
<evidence type="ECO:0000259" key="11">
    <source>
        <dbReference type="PROSITE" id="PS51195"/>
    </source>
</evidence>
<dbReference type="CDD" id="cd18787">
    <property type="entry name" value="SF2_C_DEAD"/>
    <property type="match status" value="1"/>
</dbReference>
<evidence type="ECO:0000259" key="9">
    <source>
        <dbReference type="PROSITE" id="PS51192"/>
    </source>
</evidence>
<evidence type="ECO:0000256" key="8">
    <source>
        <dbReference type="SAM" id="MobiDB-lite"/>
    </source>
</evidence>
<feature type="short sequence motif" description="Q motif" evidence="6">
    <location>
        <begin position="146"/>
        <end position="174"/>
    </location>
</feature>
<dbReference type="Proteomes" id="UP001497644">
    <property type="component" value="Chromosome 9"/>
</dbReference>